<reference evidence="5 6" key="1">
    <citation type="submission" date="2016-12" db="EMBL/GenBank/DDBJ databases">
        <title>The whole genome sequencing and assembly of Lactobacillus alimentarius DSM 20249T strain.</title>
        <authorList>
            <person name="Lee Y.-J."/>
            <person name="Yi H."/>
            <person name="Bahn Y.-S."/>
            <person name="Kim J.F."/>
            <person name="Lee D.-W."/>
        </authorList>
    </citation>
    <scope>NUCLEOTIDE SEQUENCE [LARGE SCALE GENOMIC DNA]</scope>
    <source>
        <strain evidence="5 6">DSM 20249</strain>
    </source>
</reference>
<evidence type="ECO:0000313" key="6">
    <source>
        <dbReference type="Proteomes" id="UP000234653"/>
    </source>
</evidence>
<dbReference type="GO" id="GO:0097367">
    <property type="term" value="F:carbohydrate derivative binding"/>
    <property type="evidence" value="ECO:0007669"/>
    <property type="project" value="InterPro"/>
</dbReference>
<dbReference type="InterPro" id="IPR001347">
    <property type="entry name" value="SIS_dom"/>
</dbReference>
<comment type="pathway">
    <text evidence="3">Amino-sugar metabolism; N-acetylmuramate degradation.</text>
</comment>
<dbReference type="PANTHER" id="PTHR10088">
    <property type="entry name" value="GLUCOKINASE REGULATORY PROTEIN"/>
    <property type="match status" value="1"/>
</dbReference>
<accession>A0A2K9HI76</accession>
<dbReference type="EC" id="4.2.1.126" evidence="3"/>
<comment type="function">
    <text evidence="3">Specifically catalyzes the cleavage of the D-lactyl ether substituent of MurNAc 6-phosphate, producing GlcNAc 6-phosphate and D-lactate.</text>
</comment>
<dbReference type="GO" id="GO:0016803">
    <property type="term" value="F:ether hydrolase activity"/>
    <property type="evidence" value="ECO:0007669"/>
    <property type="project" value="TreeGrafter"/>
</dbReference>
<dbReference type="NCBIfam" id="NF009222">
    <property type="entry name" value="PRK12570.1"/>
    <property type="match status" value="1"/>
</dbReference>
<comment type="miscellaneous">
    <text evidence="3">A lyase-type mechanism (elimination/hydration) is suggested for the cleavage of the lactyl ether bond of MurNAc 6-phosphate, with the formation of an alpha,beta-unsaturated aldehyde intermediate with (E)-stereochemistry, followed by the syn addition of water to give product.</text>
</comment>
<dbReference type="AlphaFoldDB" id="A0A2K9HI76"/>
<dbReference type="Pfam" id="PF22645">
    <property type="entry name" value="GKRP_SIS_N"/>
    <property type="match status" value="1"/>
</dbReference>
<dbReference type="GO" id="GO:0009254">
    <property type="term" value="P:peptidoglycan turnover"/>
    <property type="evidence" value="ECO:0007669"/>
    <property type="project" value="TreeGrafter"/>
</dbReference>
<dbReference type="UniPathway" id="UPA00342"/>
<evidence type="ECO:0000256" key="2">
    <source>
        <dbReference type="ARBA" id="ARBA00023277"/>
    </source>
</evidence>
<dbReference type="InterPro" id="IPR046348">
    <property type="entry name" value="SIS_dom_sf"/>
</dbReference>
<dbReference type="GO" id="GO:0097173">
    <property type="term" value="P:N-acetylmuramic acid catabolic process"/>
    <property type="evidence" value="ECO:0007669"/>
    <property type="project" value="UniProtKB-UniPathway"/>
</dbReference>
<protein>
    <recommendedName>
        <fullName evidence="3">N-acetylmuramic acid 6-phosphate etherase</fullName>
        <shortName evidence="3">MurNAc-6-P etherase</shortName>
        <ecNumber evidence="3">4.2.1.126</ecNumber>
    </recommendedName>
    <alternativeName>
        <fullName evidence="3">N-acetylmuramic acid 6-phosphate hydrolase</fullName>
    </alternativeName>
    <alternativeName>
        <fullName evidence="3">N-acetylmuramic acid 6-phosphate lyase</fullName>
    </alternativeName>
</protein>
<evidence type="ECO:0000256" key="1">
    <source>
        <dbReference type="ARBA" id="ARBA00023239"/>
    </source>
</evidence>
<evidence type="ECO:0000256" key="3">
    <source>
        <dbReference type="HAMAP-Rule" id="MF_00068"/>
    </source>
</evidence>
<dbReference type="InterPro" id="IPR040190">
    <property type="entry name" value="MURQ/GCKR"/>
</dbReference>
<dbReference type="PROSITE" id="PS01272">
    <property type="entry name" value="GCKR"/>
    <property type="match status" value="1"/>
</dbReference>
<comment type="similarity">
    <text evidence="3">Belongs to the GCKR-like family. MurNAc-6-P etherase subfamily.</text>
</comment>
<gene>
    <name evidence="3" type="primary">murQ</name>
    <name evidence="5" type="ORF">LA20249_07810</name>
</gene>
<dbReference type="GO" id="GO:0046348">
    <property type="term" value="P:amino sugar catabolic process"/>
    <property type="evidence" value="ECO:0007669"/>
    <property type="project" value="InterPro"/>
</dbReference>
<organism evidence="5 6">
    <name type="scientific">Companilactobacillus alimentarius DSM 20249</name>
    <dbReference type="NCBI Taxonomy" id="1423720"/>
    <lineage>
        <taxon>Bacteria</taxon>
        <taxon>Bacillati</taxon>
        <taxon>Bacillota</taxon>
        <taxon>Bacilli</taxon>
        <taxon>Lactobacillales</taxon>
        <taxon>Lactobacillaceae</taxon>
        <taxon>Companilactobacillus</taxon>
    </lineage>
</organism>
<keyword evidence="6" id="KW-1185">Reference proteome</keyword>
<feature type="active site" evidence="3">
    <location>
        <position position="112"/>
    </location>
</feature>
<comment type="subunit">
    <text evidence="3">Homodimer.</text>
</comment>
<dbReference type="HAMAP" id="MF_00068">
    <property type="entry name" value="MurQ"/>
    <property type="match status" value="1"/>
</dbReference>
<dbReference type="GO" id="GO:0016835">
    <property type="term" value="F:carbon-oxygen lyase activity"/>
    <property type="evidence" value="ECO:0007669"/>
    <property type="project" value="UniProtKB-UniRule"/>
</dbReference>
<proteinExistence type="inferred from homology"/>
<feature type="domain" description="SIS" evidence="4">
    <location>
        <begin position="53"/>
        <end position="216"/>
    </location>
</feature>
<keyword evidence="2 3" id="KW-0119">Carbohydrate metabolism</keyword>
<dbReference type="FunFam" id="3.40.50.10490:FF:000014">
    <property type="entry name" value="N-acetylmuramic acid 6-phosphate etherase"/>
    <property type="match status" value="1"/>
</dbReference>
<sequence length="294" mass="32038">MNITEKRNKNSTHIDECETKDILKIINQEDQTVPKVLDDEKILNTMTKLINEIVKSFQKNGHLIYVGAGTSGRLGVLDASECVPTFGVKPTMIQGLIAGGNKALTIPVEGAEDSLTQASMDLQKINLNKNDIVIGIAASGHTPYAISALNYANDIGCTTGSISCNPDSEISKYADFPIEAVVGPEVVTGSTRMKSGTVQKLILNMISTTAMIRLGKTYSNLMVDLQPTNHKLVDRAIRIISEAAGISYELAEKYFQESKKQPKVAILMVLCKLNRGEAEKKLRETKGRIADNIK</sequence>
<dbReference type="NCBIfam" id="TIGR00274">
    <property type="entry name" value="N-acetylmuramic acid 6-phosphate etherase"/>
    <property type="match status" value="1"/>
</dbReference>
<feature type="active site" description="Proton donor" evidence="3">
    <location>
        <position position="81"/>
    </location>
</feature>
<dbReference type="RefSeq" id="WP_057737344.1">
    <property type="nucleotide sequence ID" value="NZ_AZDQ01000005.1"/>
</dbReference>
<dbReference type="PROSITE" id="PS51464">
    <property type="entry name" value="SIS"/>
    <property type="match status" value="1"/>
</dbReference>
<dbReference type="STRING" id="1423720.FC67_GL001379"/>
<dbReference type="NCBIfam" id="NF003915">
    <property type="entry name" value="PRK05441.1"/>
    <property type="match status" value="1"/>
</dbReference>
<name>A0A2K9HI76_9LACO</name>
<evidence type="ECO:0000313" key="5">
    <source>
        <dbReference type="EMBL" id="AUI72088.1"/>
    </source>
</evidence>
<comment type="catalytic activity">
    <reaction evidence="3">
        <text>N-acetyl-D-muramate 6-phosphate + H2O = N-acetyl-D-glucosamine 6-phosphate + (R)-lactate</text>
        <dbReference type="Rhea" id="RHEA:26410"/>
        <dbReference type="ChEBI" id="CHEBI:15377"/>
        <dbReference type="ChEBI" id="CHEBI:16004"/>
        <dbReference type="ChEBI" id="CHEBI:57513"/>
        <dbReference type="ChEBI" id="CHEBI:58722"/>
        <dbReference type="EC" id="4.2.1.126"/>
    </reaction>
</comment>
<dbReference type="KEGG" id="lali:LA20249_07810"/>
<dbReference type="Proteomes" id="UP000234653">
    <property type="component" value="Chromosome"/>
</dbReference>
<dbReference type="Gene3D" id="1.10.8.1080">
    <property type="match status" value="1"/>
</dbReference>
<evidence type="ECO:0000259" key="4">
    <source>
        <dbReference type="PROSITE" id="PS51464"/>
    </source>
</evidence>
<dbReference type="InterPro" id="IPR005488">
    <property type="entry name" value="Etherase_MurQ"/>
</dbReference>
<dbReference type="SUPFAM" id="SSF53697">
    <property type="entry name" value="SIS domain"/>
    <property type="match status" value="1"/>
</dbReference>
<keyword evidence="1 3" id="KW-0456">Lyase</keyword>
<dbReference type="EMBL" id="CP018867">
    <property type="protein sequence ID" value="AUI72088.1"/>
    <property type="molecule type" value="Genomic_DNA"/>
</dbReference>
<dbReference type="CDD" id="cd05007">
    <property type="entry name" value="SIS_Etherase"/>
    <property type="match status" value="1"/>
</dbReference>
<dbReference type="InterPro" id="IPR005486">
    <property type="entry name" value="Glucokinase_regulatory_CS"/>
</dbReference>
<dbReference type="PANTHER" id="PTHR10088:SF4">
    <property type="entry name" value="GLUCOKINASE REGULATORY PROTEIN"/>
    <property type="match status" value="1"/>
</dbReference>
<dbReference type="OrthoDB" id="9813395at2"/>
<dbReference type="Gene3D" id="3.40.50.10490">
    <property type="entry name" value="Glucose-6-phosphate isomerase like protein, domain 1"/>
    <property type="match status" value="1"/>
</dbReference>